<name>A0ABV7F005_9BURK</name>
<dbReference type="RefSeq" id="WP_390326273.1">
    <property type="nucleotide sequence ID" value="NZ_JBHRTP010000008.1"/>
</dbReference>
<reference evidence="2" key="1">
    <citation type="journal article" date="2019" name="Int. J. Syst. Evol. Microbiol.">
        <title>The Global Catalogue of Microorganisms (GCM) 10K type strain sequencing project: providing services to taxonomists for standard genome sequencing and annotation.</title>
        <authorList>
            <consortium name="The Broad Institute Genomics Platform"/>
            <consortium name="The Broad Institute Genome Sequencing Center for Infectious Disease"/>
            <person name="Wu L."/>
            <person name="Ma J."/>
        </authorList>
    </citation>
    <scope>NUCLEOTIDE SEQUENCE [LARGE SCALE GENOMIC DNA]</scope>
    <source>
        <strain evidence="2">KCTC 42986</strain>
    </source>
</reference>
<evidence type="ECO:0000313" key="2">
    <source>
        <dbReference type="Proteomes" id="UP001595530"/>
    </source>
</evidence>
<gene>
    <name evidence="1" type="ORF">ACFOFO_03465</name>
</gene>
<sequence>MTEIDQRYLVQQRKINATEKDVPVFAKAMRSKTGVFEGVSFIRNKEKASVMTLEQAQEVIDWANAKKAQASLYVTTIICKGQ</sequence>
<proteinExistence type="predicted"/>
<dbReference type="Proteomes" id="UP001595530">
    <property type="component" value="Unassembled WGS sequence"/>
</dbReference>
<accession>A0ABV7F005</accession>
<dbReference type="EMBL" id="JBHRTP010000008">
    <property type="protein sequence ID" value="MFC3107026.1"/>
    <property type="molecule type" value="Genomic_DNA"/>
</dbReference>
<organism evidence="1 2">
    <name type="scientific">Undibacterium arcticum</name>
    <dbReference type="NCBI Taxonomy" id="1762892"/>
    <lineage>
        <taxon>Bacteria</taxon>
        <taxon>Pseudomonadati</taxon>
        <taxon>Pseudomonadota</taxon>
        <taxon>Betaproteobacteria</taxon>
        <taxon>Burkholderiales</taxon>
        <taxon>Oxalobacteraceae</taxon>
        <taxon>Undibacterium</taxon>
    </lineage>
</organism>
<protein>
    <submittedName>
        <fullName evidence="1">Uncharacterized protein</fullName>
    </submittedName>
</protein>
<comment type="caution">
    <text evidence="1">The sequence shown here is derived from an EMBL/GenBank/DDBJ whole genome shotgun (WGS) entry which is preliminary data.</text>
</comment>
<keyword evidence="2" id="KW-1185">Reference proteome</keyword>
<evidence type="ECO:0000313" key="1">
    <source>
        <dbReference type="EMBL" id="MFC3107026.1"/>
    </source>
</evidence>